<keyword evidence="5 10" id="KW-0493">Microtubule</keyword>
<evidence type="ECO:0000256" key="8">
    <source>
        <dbReference type="ARBA" id="ARBA00023212"/>
    </source>
</evidence>
<dbReference type="GO" id="GO:0051028">
    <property type="term" value="P:mRNA transport"/>
    <property type="evidence" value="ECO:0007669"/>
    <property type="project" value="UniProtKB-KW"/>
</dbReference>
<dbReference type="InterPro" id="IPR001372">
    <property type="entry name" value="Dynein_light_chain_typ-1/2"/>
</dbReference>
<dbReference type="GO" id="GO:0045505">
    <property type="term" value="F:dynein intermediate chain binding"/>
    <property type="evidence" value="ECO:0007669"/>
    <property type="project" value="TreeGrafter"/>
</dbReference>
<keyword evidence="6" id="KW-0509">mRNA transport</keyword>
<keyword evidence="10" id="KW-0243">Dynein</keyword>
<dbReference type="PANTHER" id="PTHR11886">
    <property type="entry name" value="DYNEIN LIGHT CHAIN"/>
    <property type="match status" value="1"/>
</dbReference>
<dbReference type="GO" id="GO:0005874">
    <property type="term" value="C:microtubule"/>
    <property type="evidence" value="ECO:0007669"/>
    <property type="project" value="UniProtKB-KW"/>
</dbReference>
<dbReference type="GO" id="GO:0015031">
    <property type="term" value="P:protein transport"/>
    <property type="evidence" value="ECO:0007669"/>
    <property type="project" value="UniProtKB-KW"/>
</dbReference>
<dbReference type="Pfam" id="PF01221">
    <property type="entry name" value="Dynein_light"/>
    <property type="match status" value="1"/>
</dbReference>
<evidence type="ECO:0000313" key="12">
    <source>
        <dbReference type="Proteomes" id="UP001497525"/>
    </source>
</evidence>
<comment type="caution">
    <text evidence="11">The sequence shown here is derived from an EMBL/GenBank/DDBJ whole genome shotgun (WGS) entry which is preliminary data.</text>
</comment>
<accession>A0AAV2TN82</accession>
<evidence type="ECO:0000256" key="6">
    <source>
        <dbReference type="ARBA" id="ARBA00022816"/>
    </source>
</evidence>
<dbReference type="InterPro" id="IPR037177">
    <property type="entry name" value="DLC_sf"/>
</dbReference>
<dbReference type="GO" id="GO:0005634">
    <property type="term" value="C:nucleus"/>
    <property type="evidence" value="ECO:0007669"/>
    <property type="project" value="UniProtKB-SubCell"/>
</dbReference>
<dbReference type="AlphaFoldDB" id="A0AAV2TN82"/>
<dbReference type="SUPFAM" id="SSF54648">
    <property type="entry name" value="DLC"/>
    <property type="match status" value="1"/>
</dbReference>
<keyword evidence="10" id="KW-0505">Motor protein</keyword>
<evidence type="ECO:0000256" key="3">
    <source>
        <dbReference type="ARBA" id="ARBA00022448"/>
    </source>
</evidence>
<keyword evidence="7" id="KW-0653">Protein transport</keyword>
<dbReference type="GO" id="GO:0007017">
    <property type="term" value="P:microtubule-based process"/>
    <property type="evidence" value="ECO:0007669"/>
    <property type="project" value="InterPro"/>
</dbReference>
<proteinExistence type="inferred from homology"/>
<evidence type="ECO:0000256" key="7">
    <source>
        <dbReference type="ARBA" id="ARBA00022927"/>
    </source>
</evidence>
<dbReference type="EMBL" id="CAXLJL010000434">
    <property type="protein sequence ID" value="CAL5137714.1"/>
    <property type="molecule type" value="Genomic_DNA"/>
</dbReference>
<gene>
    <name evidence="11" type="ORF">CDAUBV1_LOCUS12045</name>
</gene>
<organism evidence="11 12">
    <name type="scientific">Calicophoron daubneyi</name>
    <name type="common">Rumen fluke</name>
    <name type="synonym">Paramphistomum daubneyi</name>
    <dbReference type="NCBI Taxonomy" id="300641"/>
    <lineage>
        <taxon>Eukaryota</taxon>
        <taxon>Metazoa</taxon>
        <taxon>Spiralia</taxon>
        <taxon>Lophotrochozoa</taxon>
        <taxon>Platyhelminthes</taxon>
        <taxon>Trematoda</taxon>
        <taxon>Digenea</taxon>
        <taxon>Plagiorchiida</taxon>
        <taxon>Pronocephalata</taxon>
        <taxon>Paramphistomoidea</taxon>
        <taxon>Paramphistomidae</taxon>
        <taxon>Calicophoron</taxon>
    </lineage>
</organism>
<evidence type="ECO:0000256" key="5">
    <source>
        <dbReference type="ARBA" id="ARBA00022701"/>
    </source>
</evidence>
<evidence type="ECO:0000256" key="4">
    <source>
        <dbReference type="ARBA" id="ARBA00022490"/>
    </source>
</evidence>
<dbReference type="Proteomes" id="UP001497525">
    <property type="component" value="Unassembled WGS sequence"/>
</dbReference>
<keyword evidence="4 10" id="KW-0963">Cytoplasm</keyword>
<reference evidence="11" key="1">
    <citation type="submission" date="2024-06" db="EMBL/GenBank/DDBJ databases">
        <authorList>
            <person name="Liu X."/>
            <person name="Lenzi L."/>
            <person name="Haldenby T S."/>
            <person name="Uol C."/>
        </authorList>
    </citation>
    <scope>NUCLEOTIDE SEQUENCE</scope>
</reference>
<keyword evidence="8 10" id="KW-0206">Cytoskeleton</keyword>
<name>A0AAV2TN82_CALDB</name>
<dbReference type="Gene3D" id="3.30.740.10">
    <property type="entry name" value="Protein Inhibitor Of Neuronal Nitric Oxide Synthase"/>
    <property type="match status" value="1"/>
</dbReference>
<protein>
    <recommendedName>
        <fullName evidence="10">Dynein light chain</fullName>
    </recommendedName>
</protein>
<dbReference type="GO" id="GO:0005868">
    <property type="term" value="C:cytoplasmic dynein complex"/>
    <property type="evidence" value="ECO:0007669"/>
    <property type="project" value="TreeGrafter"/>
</dbReference>
<comment type="similarity">
    <text evidence="10">Belongs to the dynein light chain family.</text>
</comment>
<evidence type="ECO:0000256" key="10">
    <source>
        <dbReference type="RuleBase" id="RU365010"/>
    </source>
</evidence>
<evidence type="ECO:0000256" key="1">
    <source>
        <dbReference type="ARBA" id="ARBA00004123"/>
    </source>
</evidence>
<comment type="subcellular location">
    <subcellularLocation>
        <location evidence="2 10">Cytoplasm</location>
        <location evidence="2 10">Cytoskeleton</location>
    </subcellularLocation>
    <subcellularLocation>
        <location evidence="1">Nucleus</location>
    </subcellularLocation>
</comment>
<dbReference type="SMART" id="SM01375">
    <property type="entry name" value="Dynein_light"/>
    <property type="match status" value="1"/>
</dbReference>
<dbReference type="FunFam" id="3.30.740.10:FF:000005">
    <property type="entry name" value="Dynein light chain"/>
    <property type="match status" value="1"/>
</dbReference>
<keyword evidence="3" id="KW-0813">Transport</keyword>
<evidence type="ECO:0000313" key="11">
    <source>
        <dbReference type="EMBL" id="CAL5137714.1"/>
    </source>
</evidence>
<keyword evidence="9" id="KW-0539">Nucleus</keyword>
<sequence length="92" mass="10772">MTDDDQIDVVVKRESMPEEMRQDVIEYAVDLIDKCSPTSTFTVEMKQYMDQKYKPKWHCIMGTHYCSTVSFVRGNFIAFEVNGHNILLFKTP</sequence>
<evidence type="ECO:0000256" key="9">
    <source>
        <dbReference type="ARBA" id="ARBA00023242"/>
    </source>
</evidence>
<evidence type="ECO:0000256" key="2">
    <source>
        <dbReference type="ARBA" id="ARBA00004245"/>
    </source>
</evidence>
<dbReference type="PANTHER" id="PTHR11886:SF35">
    <property type="entry name" value="DYNEIN LIGHT CHAIN"/>
    <property type="match status" value="1"/>
</dbReference>